<dbReference type="GO" id="GO:0047498">
    <property type="term" value="F:calcium-dependent phospholipase A2 activity"/>
    <property type="evidence" value="ECO:0007669"/>
    <property type="project" value="TreeGrafter"/>
</dbReference>
<reference evidence="5" key="1">
    <citation type="submission" date="2021-06" db="EMBL/GenBank/DDBJ databases">
        <authorList>
            <consortium name="Wellcome Sanger Institute Data Sharing"/>
        </authorList>
    </citation>
    <scope>NUCLEOTIDE SEQUENCE [LARGE SCALE GENOMIC DNA]</scope>
</reference>
<dbReference type="InterPro" id="IPR016035">
    <property type="entry name" value="Acyl_Trfase/lysoPLipase"/>
</dbReference>
<dbReference type="Gene3D" id="3.40.1090.10">
    <property type="entry name" value="Cytosolic phospholipase A2 catalytic domain"/>
    <property type="match status" value="2"/>
</dbReference>
<dbReference type="GO" id="GO:0005509">
    <property type="term" value="F:calcium ion binding"/>
    <property type="evidence" value="ECO:0007669"/>
    <property type="project" value="TreeGrafter"/>
</dbReference>
<evidence type="ECO:0000259" key="4">
    <source>
        <dbReference type="PROSITE" id="PS51210"/>
    </source>
</evidence>
<accession>A0A8C4RN15</accession>
<dbReference type="GO" id="GO:0005544">
    <property type="term" value="F:calcium-dependent phospholipid binding"/>
    <property type="evidence" value="ECO:0007669"/>
    <property type="project" value="TreeGrafter"/>
</dbReference>
<dbReference type="GeneTree" id="ENSGT01030000234606"/>
<dbReference type="GO" id="GO:0005829">
    <property type="term" value="C:cytosol"/>
    <property type="evidence" value="ECO:0007669"/>
    <property type="project" value="TreeGrafter"/>
</dbReference>
<reference evidence="5" key="2">
    <citation type="submission" date="2025-08" db="UniProtKB">
        <authorList>
            <consortium name="Ensembl"/>
        </authorList>
    </citation>
    <scope>IDENTIFICATION</scope>
</reference>
<dbReference type="AlphaFoldDB" id="A0A8C4RN15"/>
<keyword evidence="3" id="KW-0442">Lipid degradation</keyword>
<evidence type="ECO:0000256" key="3">
    <source>
        <dbReference type="PROSITE-ProRule" id="PRU00555"/>
    </source>
</evidence>
<keyword evidence="2 3" id="KW-0443">Lipid metabolism</keyword>
<evidence type="ECO:0000313" key="6">
    <source>
        <dbReference type="Proteomes" id="UP000694620"/>
    </source>
</evidence>
<dbReference type="Proteomes" id="UP000694620">
    <property type="component" value="Chromosome 3"/>
</dbReference>
<evidence type="ECO:0000256" key="1">
    <source>
        <dbReference type="ARBA" id="ARBA00022801"/>
    </source>
</evidence>
<dbReference type="GO" id="GO:0046475">
    <property type="term" value="P:glycerophospholipid catabolic process"/>
    <property type="evidence" value="ECO:0007669"/>
    <property type="project" value="TreeGrafter"/>
</dbReference>
<keyword evidence="6" id="KW-1185">Reference proteome</keyword>
<dbReference type="InterPro" id="IPR002642">
    <property type="entry name" value="LysoPLipase_cat_dom"/>
</dbReference>
<sequence>MSYIVIKRNTVYSPKIYCLIFLLTISKQVPVIAVLGSGGGIRAMLSLLGSLSGLQEIGVLDCVTYICGVSGSTCHQKSVKRGINPYPVYAAINKEAFDIEEKCHPEIWFEFTPHECGFPYYEAFIETSDFGSKFEEEAVTKSHPELDVCHLQGMGINLHSIKTIKETLFRCQRDPELLNYLSNSLCSKCKYIYICIHTYIYKNLKNIDNMIEKEFVSLVDAGLAINCAYPLMLHPKRKVDVIISLDYSDGDIFETLTLAKDFADANNLRFPSVDTKDEQPEDCSVYSGPSTPTVIHMPLFNEFNKHGGLADSFHRCLLDFKLWLTESQCFVLCNSWVLLVECLAHYPVGGSMTCD</sequence>
<evidence type="ECO:0000256" key="2">
    <source>
        <dbReference type="ARBA" id="ARBA00023098"/>
    </source>
</evidence>
<dbReference type="SUPFAM" id="SSF52151">
    <property type="entry name" value="FabD/lysophospholipase-like"/>
    <property type="match status" value="1"/>
</dbReference>
<dbReference type="Ensembl" id="ENSECRT00000004443.1">
    <property type="protein sequence ID" value="ENSECRP00000004375.1"/>
    <property type="gene ID" value="ENSECRG00000002966.1"/>
</dbReference>
<dbReference type="PROSITE" id="PS51210">
    <property type="entry name" value="PLA2C"/>
    <property type="match status" value="1"/>
</dbReference>
<reference evidence="5" key="3">
    <citation type="submission" date="2025-09" db="UniProtKB">
        <authorList>
            <consortium name="Ensembl"/>
        </authorList>
    </citation>
    <scope>IDENTIFICATION</scope>
</reference>
<dbReference type="PANTHER" id="PTHR10728">
    <property type="entry name" value="CYTOSOLIC PHOSPHOLIPASE A2"/>
    <property type="match status" value="1"/>
</dbReference>
<organism evidence="5 6">
    <name type="scientific">Erpetoichthys calabaricus</name>
    <name type="common">Rope fish</name>
    <name type="synonym">Calamoichthys calabaricus</name>
    <dbReference type="NCBI Taxonomy" id="27687"/>
    <lineage>
        <taxon>Eukaryota</taxon>
        <taxon>Metazoa</taxon>
        <taxon>Chordata</taxon>
        <taxon>Craniata</taxon>
        <taxon>Vertebrata</taxon>
        <taxon>Euteleostomi</taxon>
        <taxon>Actinopterygii</taxon>
        <taxon>Polypteriformes</taxon>
        <taxon>Polypteridae</taxon>
        <taxon>Erpetoichthys</taxon>
    </lineage>
</organism>
<dbReference type="Pfam" id="PF01735">
    <property type="entry name" value="PLA2_B"/>
    <property type="match status" value="2"/>
</dbReference>
<dbReference type="PANTHER" id="PTHR10728:SF39">
    <property type="entry name" value="CYTOSOLIC PHOSPHOLIPASE A2 GAMMA"/>
    <property type="match status" value="1"/>
</dbReference>
<keyword evidence="1 3" id="KW-0378">Hydrolase</keyword>
<feature type="domain" description="PLA2c" evidence="4">
    <location>
        <begin position="1"/>
        <end position="355"/>
    </location>
</feature>
<protein>
    <recommendedName>
        <fullName evidence="4">PLA2c domain-containing protein</fullName>
    </recommendedName>
</protein>
<proteinExistence type="predicted"/>
<name>A0A8C4RN15_ERPCA</name>
<evidence type="ECO:0000313" key="5">
    <source>
        <dbReference type="Ensembl" id="ENSECRP00000004375.1"/>
    </source>
</evidence>